<reference evidence="1" key="1">
    <citation type="submission" date="2018-06" db="EMBL/GenBank/DDBJ databases">
        <authorList>
            <person name="Zhirakovskaya E."/>
        </authorList>
    </citation>
    <scope>NUCLEOTIDE SEQUENCE</scope>
</reference>
<dbReference type="AlphaFoldDB" id="A0A3B0TRG2"/>
<organism evidence="1">
    <name type="scientific">hydrothermal vent metagenome</name>
    <dbReference type="NCBI Taxonomy" id="652676"/>
    <lineage>
        <taxon>unclassified sequences</taxon>
        <taxon>metagenomes</taxon>
        <taxon>ecological metagenomes</taxon>
    </lineage>
</organism>
<protein>
    <submittedName>
        <fullName evidence="1">Uncharacterized protein</fullName>
    </submittedName>
</protein>
<evidence type="ECO:0000313" key="1">
    <source>
        <dbReference type="EMBL" id="VAW14809.1"/>
    </source>
</evidence>
<gene>
    <name evidence="1" type="ORF">MNBD_ALPHA11-1113</name>
</gene>
<sequence length="42" mass="4897">MKAVKVLWTNTHFAQHSNSRKKITHMEKPTFVTNKLMTILAN</sequence>
<name>A0A3B0TRG2_9ZZZZ</name>
<proteinExistence type="predicted"/>
<dbReference type="EMBL" id="UOEQ01000054">
    <property type="protein sequence ID" value="VAW14809.1"/>
    <property type="molecule type" value="Genomic_DNA"/>
</dbReference>
<accession>A0A3B0TRG2</accession>